<evidence type="ECO:0000313" key="2">
    <source>
        <dbReference type="Proteomes" id="UP000683925"/>
    </source>
</evidence>
<comment type="caution">
    <text evidence="1">The sequence shown here is derived from an EMBL/GenBank/DDBJ whole genome shotgun (WGS) entry which is preliminary data.</text>
</comment>
<keyword evidence="2" id="KW-1185">Reference proteome</keyword>
<dbReference type="Proteomes" id="UP000683925">
    <property type="component" value="Unassembled WGS sequence"/>
</dbReference>
<organism evidence="1 2">
    <name type="scientific">Paramecium octaurelia</name>
    <dbReference type="NCBI Taxonomy" id="43137"/>
    <lineage>
        <taxon>Eukaryota</taxon>
        <taxon>Sar</taxon>
        <taxon>Alveolata</taxon>
        <taxon>Ciliophora</taxon>
        <taxon>Intramacronucleata</taxon>
        <taxon>Oligohymenophorea</taxon>
        <taxon>Peniculida</taxon>
        <taxon>Parameciidae</taxon>
        <taxon>Paramecium</taxon>
    </lineage>
</organism>
<name>A0A8S1XR02_PAROT</name>
<protein>
    <submittedName>
        <fullName evidence="1">Uncharacterized protein</fullName>
    </submittedName>
</protein>
<accession>A0A8S1XR02</accession>
<dbReference type="AlphaFoldDB" id="A0A8S1XR02"/>
<dbReference type="EMBL" id="CAJJDP010000130">
    <property type="protein sequence ID" value="CAD8203483.1"/>
    <property type="molecule type" value="Genomic_DNA"/>
</dbReference>
<evidence type="ECO:0000313" key="1">
    <source>
        <dbReference type="EMBL" id="CAD8203483.1"/>
    </source>
</evidence>
<sequence>MLYKPMPYPESRALDRNTLQQQPKSHLLPEIQMNQQFKSLQNIPHSSRVNDGLLSYRNSLFDQIQEPLTQRSTYNSIIKNKKFSLNQEQQSQKKGLLVKFEDMGIQNNQPKSILKRKNSNSSQHSDVLDFFELVEEQALPVRNKKHILLEPLQSTPSPQMANAISPKRVSFNKQIQIKLISDDYTESNEKRIQSRHHLRRQMTDFIN</sequence>
<dbReference type="OrthoDB" id="291124at2759"/>
<proteinExistence type="predicted"/>
<gene>
    <name evidence="1" type="ORF">POCTA_138.1.T1300051</name>
</gene>
<dbReference type="OMA" id="LVKFEDM"/>
<reference evidence="1" key="1">
    <citation type="submission" date="2021-01" db="EMBL/GenBank/DDBJ databases">
        <authorList>
            <consortium name="Genoscope - CEA"/>
            <person name="William W."/>
        </authorList>
    </citation>
    <scope>NUCLEOTIDE SEQUENCE</scope>
</reference>